<dbReference type="InterPro" id="IPR000209">
    <property type="entry name" value="Peptidase_S8/S53_dom"/>
</dbReference>
<feature type="chain" id="PRO_5045751856" description="Peptidase S8/S53 domain-containing protein" evidence="8">
    <location>
        <begin position="16"/>
        <end position="1008"/>
    </location>
</feature>
<evidence type="ECO:0000256" key="1">
    <source>
        <dbReference type="ARBA" id="ARBA00011073"/>
    </source>
</evidence>
<evidence type="ECO:0000256" key="6">
    <source>
        <dbReference type="SAM" id="MobiDB-lite"/>
    </source>
</evidence>
<evidence type="ECO:0000259" key="9">
    <source>
        <dbReference type="Pfam" id="PF00082"/>
    </source>
</evidence>
<proteinExistence type="inferred from homology"/>
<feature type="region of interest" description="Disordered" evidence="6">
    <location>
        <begin position="307"/>
        <end position="330"/>
    </location>
</feature>
<accession>A0ABR2GQT4</accession>
<dbReference type="PROSITE" id="PS51892">
    <property type="entry name" value="SUBTILASE"/>
    <property type="match status" value="1"/>
</dbReference>
<keyword evidence="7" id="KW-0812">Transmembrane</keyword>
<dbReference type="InterPro" id="IPR023828">
    <property type="entry name" value="Peptidase_S8_Ser-AS"/>
</dbReference>
<feature type="signal peptide" evidence="8">
    <location>
        <begin position="1"/>
        <end position="15"/>
    </location>
</feature>
<keyword evidence="7" id="KW-0472">Membrane</keyword>
<feature type="active site" description="Charge relay system" evidence="5">
    <location>
        <position position="255"/>
    </location>
</feature>
<dbReference type="PRINTS" id="PR00723">
    <property type="entry name" value="SUBTILISIN"/>
</dbReference>
<name>A0ABR2GQT4_9EUKA</name>
<dbReference type="CDD" id="cd04842">
    <property type="entry name" value="Peptidases_S8_Kp43_protease"/>
    <property type="match status" value="1"/>
</dbReference>
<dbReference type="Pfam" id="PF00082">
    <property type="entry name" value="Peptidase_S8"/>
    <property type="match status" value="1"/>
</dbReference>
<keyword evidence="2 5" id="KW-0645">Protease</keyword>
<feature type="transmembrane region" description="Helical" evidence="7">
    <location>
        <begin position="976"/>
        <end position="998"/>
    </location>
</feature>
<evidence type="ECO:0000256" key="5">
    <source>
        <dbReference type="PROSITE-ProRule" id="PRU01240"/>
    </source>
</evidence>
<evidence type="ECO:0000313" key="10">
    <source>
        <dbReference type="EMBL" id="KAK8836026.1"/>
    </source>
</evidence>
<feature type="compositionally biased region" description="Polar residues" evidence="6">
    <location>
        <begin position="319"/>
        <end position="329"/>
    </location>
</feature>
<dbReference type="EMBL" id="JAPFFF010000071">
    <property type="protein sequence ID" value="KAK8836026.1"/>
    <property type="molecule type" value="Genomic_DNA"/>
</dbReference>
<keyword evidence="8" id="KW-0732">Signal</keyword>
<evidence type="ECO:0000256" key="3">
    <source>
        <dbReference type="ARBA" id="ARBA00022801"/>
    </source>
</evidence>
<protein>
    <recommendedName>
        <fullName evidence="9">Peptidase S8/S53 domain-containing protein</fullName>
    </recommendedName>
</protein>
<reference evidence="10 11" key="1">
    <citation type="submission" date="2024-04" db="EMBL/GenBank/DDBJ databases">
        <title>Tritrichomonas musculus Genome.</title>
        <authorList>
            <person name="Alves-Ferreira E."/>
            <person name="Grigg M."/>
            <person name="Lorenzi H."/>
            <person name="Galac M."/>
        </authorList>
    </citation>
    <scope>NUCLEOTIDE SEQUENCE [LARGE SCALE GENOMIC DNA]</scope>
    <source>
        <strain evidence="10 11">EAF2021</strain>
    </source>
</reference>
<dbReference type="InterPro" id="IPR034058">
    <property type="entry name" value="TagA/B/C/D_pept_dom"/>
</dbReference>
<dbReference type="PANTHER" id="PTHR43399:SF4">
    <property type="entry name" value="CELL WALL-ASSOCIATED PROTEASE"/>
    <property type="match status" value="1"/>
</dbReference>
<dbReference type="SUPFAM" id="SSF52743">
    <property type="entry name" value="Subtilisin-like"/>
    <property type="match status" value="1"/>
</dbReference>
<comment type="similarity">
    <text evidence="1 5">Belongs to the peptidase S8 family.</text>
</comment>
<dbReference type="InterPro" id="IPR051048">
    <property type="entry name" value="Peptidase_S8/S53_subtilisin"/>
</dbReference>
<feature type="active site" description="Charge relay system" evidence="5">
    <location>
        <position position="609"/>
    </location>
</feature>
<keyword evidence="3 5" id="KW-0378">Hydrolase</keyword>
<sequence>MQMLNFLILLHFVYSDLNQQASTYSFMNNQKDTFKLGDPNIYLQEKPNIFSRIFGKKTLNEYTSQKDWYYIHFSSPNLNEIRHKIKLESKGEMLKNTFLVYLSKDELQKISNISLVKRLEPEDKLSYIGGPIEDVNHFLVIVAKDHKLPEKPKYYVLESKWLQNTYIVRVDRKSLNDEQFTQKKNKVIQILTSLSYVQSVSTYTEPTIKNNVATGFTQKNNKNFVKDPDTGITTLDRYFNNRQITGKDEIITVIDTLVDIYHSMFRDNNVPVTFNQEMTNHRKFVYYGYPYDLNTWISSIEENEHGTHVSGSAAGKNDCSAQQDQTQSPELFDGNAPDAKILYAGGLNNVTSSQQLKLMKNLHSKISTNSWGVDGFNDYINYEYGHLSYIDPYSIYIYAAGNEYESTGNYSVCDPGGSKNVLTIGALGEFYDSEHKYVLQNLQNGNINVELYEFIDAAPYLVGTIGTTQLGSSIVVIDAAAPGNNCNTIDQPQISLLYATNSDEFDWIYGCNIEKTLGILYTYDVSGLQAVLNAGQDIYLQDITGYNSTPVVTHASYSSTGPANKGILKPDVMAPGTRIISAKSLKNSHEDHGCMTSSGNALIFMQGTSMATPNAAGATALVRQFFRTNWSVQSVDLDGPTVRALIINSCVQQPAGTLTPNTMFGHGHIDLSSILPVDKNFGVQITHQIGNGEPSIKEYSQVVAKLNVKSNKVKLQITLSYLDPLINERSHIPLTRDLDLVVTSSSGKVYKGDHLPNGDTQHFSTNEKVIVNTNEIEVGEYTIHIYSLDFLDTGSSDTNQRQNFSVVATGDIDDGFLTFTEATTCGCAKCSSVHPLHCQCDNATFGEICQSKIDLMTETKKTYTVPSMLLQLVRIETNHTISSIGMFVKGNAAQHVEAFADDECHLNIGEYPVQVKIGQDSHKTTRFNFNKNSICVGLFSNNYEDTRFVIERDYNGPDDDDDGGGSHKKKLTKGQITGIVIGCICGAIFVIWLIVCCCKRSRSGIRDF</sequence>
<dbReference type="SUPFAM" id="SSF49785">
    <property type="entry name" value="Galactose-binding domain-like"/>
    <property type="match status" value="1"/>
</dbReference>
<gene>
    <name evidence="10" type="ORF">M9Y10_040226</name>
</gene>
<evidence type="ECO:0000256" key="2">
    <source>
        <dbReference type="ARBA" id="ARBA00022670"/>
    </source>
</evidence>
<dbReference type="InterPro" id="IPR008979">
    <property type="entry name" value="Galactose-bd-like_sf"/>
</dbReference>
<dbReference type="Gene3D" id="3.40.50.200">
    <property type="entry name" value="Peptidase S8/S53 domain"/>
    <property type="match status" value="2"/>
</dbReference>
<organism evidence="10 11">
    <name type="scientific">Tritrichomonas musculus</name>
    <dbReference type="NCBI Taxonomy" id="1915356"/>
    <lineage>
        <taxon>Eukaryota</taxon>
        <taxon>Metamonada</taxon>
        <taxon>Parabasalia</taxon>
        <taxon>Tritrichomonadida</taxon>
        <taxon>Tritrichomonadidae</taxon>
        <taxon>Tritrichomonas</taxon>
    </lineage>
</organism>
<dbReference type="PANTHER" id="PTHR43399">
    <property type="entry name" value="SUBTILISIN-RELATED"/>
    <property type="match status" value="1"/>
</dbReference>
<dbReference type="InterPro" id="IPR015500">
    <property type="entry name" value="Peptidase_S8_subtilisin-rel"/>
</dbReference>
<dbReference type="Proteomes" id="UP001470230">
    <property type="component" value="Unassembled WGS sequence"/>
</dbReference>
<evidence type="ECO:0000256" key="4">
    <source>
        <dbReference type="ARBA" id="ARBA00022825"/>
    </source>
</evidence>
<dbReference type="PROSITE" id="PS00137">
    <property type="entry name" value="SUBTILASE_HIS"/>
    <property type="match status" value="1"/>
</dbReference>
<keyword evidence="7" id="KW-1133">Transmembrane helix</keyword>
<feature type="active site" description="Charge relay system" evidence="5">
    <location>
        <position position="305"/>
    </location>
</feature>
<comment type="caution">
    <text evidence="10">The sequence shown here is derived from an EMBL/GenBank/DDBJ whole genome shotgun (WGS) entry which is preliminary data.</text>
</comment>
<dbReference type="InterPro" id="IPR022398">
    <property type="entry name" value="Peptidase_S8_His-AS"/>
</dbReference>
<keyword evidence="4 5" id="KW-0720">Serine protease</keyword>
<evidence type="ECO:0000313" key="11">
    <source>
        <dbReference type="Proteomes" id="UP001470230"/>
    </source>
</evidence>
<evidence type="ECO:0000256" key="8">
    <source>
        <dbReference type="SAM" id="SignalP"/>
    </source>
</evidence>
<dbReference type="Gene3D" id="2.60.120.380">
    <property type="match status" value="1"/>
</dbReference>
<keyword evidence="11" id="KW-1185">Reference proteome</keyword>
<evidence type="ECO:0000256" key="7">
    <source>
        <dbReference type="SAM" id="Phobius"/>
    </source>
</evidence>
<dbReference type="PROSITE" id="PS00138">
    <property type="entry name" value="SUBTILASE_SER"/>
    <property type="match status" value="1"/>
</dbReference>
<feature type="domain" description="Peptidase S8/S53" evidence="9">
    <location>
        <begin position="246"/>
        <end position="667"/>
    </location>
</feature>
<dbReference type="InterPro" id="IPR036852">
    <property type="entry name" value="Peptidase_S8/S53_dom_sf"/>
</dbReference>